<gene>
    <name evidence="2" type="ORF">DXZ20_36505</name>
</gene>
<dbReference type="EMBL" id="QXHD01000004">
    <property type="protein sequence ID" value="NEZ61045.1"/>
    <property type="molecule type" value="Genomic_DNA"/>
</dbReference>
<keyword evidence="1" id="KW-0812">Transmembrane</keyword>
<sequence>MSLHQSGLSLDLLPVTISGLLGYTAFRLIVGWFLTGWRFLFWLFSFIDTLEWCHDQLVPWEERFGLVATLTNWQAWLLAPDPLTVSCGLVSLLIIVPFVVTL</sequence>
<keyword evidence="3" id="KW-1185">Reference proteome</keyword>
<name>A0A6M0RXV7_9CYAN</name>
<proteinExistence type="predicted"/>
<protein>
    <submittedName>
        <fullName evidence="2">Uncharacterized protein</fullName>
    </submittedName>
</protein>
<evidence type="ECO:0000256" key="1">
    <source>
        <dbReference type="SAM" id="Phobius"/>
    </source>
</evidence>
<keyword evidence="1" id="KW-0472">Membrane</keyword>
<evidence type="ECO:0000313" key="3">
    <source>
        <dbReference type="Proteomes" id="UP000481033"/>
    </source>
</evidence>
<comment type="caution">
    <text evidence="2">The sequence shown here is derived from an EMBL/GenBank/DDBJ whole genome shotgun (WGS) entry which is preliminary data.</text>
</comment>
<feature type="transmembrane region" description="Helical" evidence="1">
    <location>
        <begin position="83"/>
        <end position="100"/>
    </location>
</feature>
<reference evidence="2 3" key="1">
    <citation type="journal article" date="2020" name="Microb. Ecol.">
        <title>Ecogenomics of the Marine Benthic Filamentous Cyanobacterium Adonisia.</title>
        <authorList>
            <person name="Walter J.M."/>
            <person name="Coutinho F.H."/>
            <person name="Leomil L."/>
            <person name="Hargreaves P.I."/>
            <person name="Campeao M.E."/>
            <person name="Vieira V.V."/>
            <person name="Silva B.S."/>
            <person name="Fistarol G.O."/>
            <person name="Salomon P.S."/>
            <person name="Sawabe T."/>
            <person name="Mino S."/>
            <person name="Hosokawa M."/>
            <person name="Miyashita H."/>
            <person name="Maruyama F."/>
            <person name="van Verk M.C."/>
            <person name="Dutilh B.E."/>
            <person name="Thompson C.C."/>
            <person name="Thompson F.L."/>
        </authorList>
    </citation>
    <scope>NUCLEOTIDE SEQUENCE [LARGE SCALE GENOMIC DNA]</scope>
    <source>
        <strain evidence="2 3">CCMR0081</strain>
    </source>
</reference>
<dbReference type="RefSeq" id="WP_163703299.1">
    <property type="nucleotide sequence ID" value="NZ_QXHD01000004.1"/>
</dbReference>
<dbReference type="AlphaFoldDB" id="A0A6M0RXV7"/>
<accession>A0A6M0RXV7</accession>
<organism evidence="2 3">
    <name type="scientific">Adonisia turfae CCMR0081</name>
    <dbReference type="NCBI Taxonomy" id="2292702"/>
    <lineage>
        <taxon>Bacteria</taxon>
        <taxon>Bacillati</taxon>
        <taxon>Cyanobacteriota</taxon>
        <taxon>Adonisia</taxon>
        <taxon>Adonisia turfae</taxon>
    </lineage>
</organism>
<keyword evidence="1" id="KW-1133">Transmembrane helix</keyword>
<feature type="transmembrane region" description="Helical" evidence="1">
    <location>
        <begin position="12"/>
        <end position="34"/>
    </location>
</feature>
<evidence type="ECO:0000313" key="2">
    <source>
        <dbReference type="EMBL" id="NEZ61045.1"/>
    </source>
</evidence>
<dbReference type="Proteomes" id="UP000481033">
    <property type="component" value="Unassembled WGS sequence"/>
</dbReference>